<evidence type="ECO:0000256" key="8">
    <source>
        <dbReference type="SAM" id="MobiDB-lite"/>
    </source>
</evidence>
<evidence type="ECO:0000256" key="1">
    <source>
        <dbReference type="ARBA" id="ARBA00004651"/>
    </source>
</evidence>
<keyword evidence="3 10" id="KW-0808">Transferase</keyword>
<evidence type="ECO:0000256" key="5">
    <source>
        <dbReference type="ARBA" id="ARBA00022989"/>
    </source>
</evidence>
<dbReference type="RefSeq" id="WP_245730370.1">
    <property type="nucleotide sequence ID" value="NZ_FMHW01000002.1"/>
</dbReference>
<accession>A0A1C6SYF0</accession>
<proteinExistence type="inferred from homology"/>
<evidence type="ECO:0000256" key="6">
    <source>
        <dbReference type="ARBA" id="ARBA00023136"/>
    </source>
</evidence>
<keyword evidence="11" id="KW-1185">Reference proteome</keyword>
<feature type="transmembrane region" description="Helical" evidence="9">
    <location>
        <begin position="181"/>
        <end position="204"/>
    </location>
</feature>
<evidence type="ECO:0000256" key="2">
    <source>
        <dbReference type="ARBA" id="ARBA00022475"/>
    </source>
</evidence>
<name>A0A1C6SYF0_9ACTN</name>
<feature type="transmembrane region" description="Helical" evidence="9">
    <location>
        <begin position="433"/>
        <end position="451"/>
    </location>
</feature>
<dbReference type="AlphaFoldDB" id="A0A1C6SYF0"/>
<comment type="subcellular location">
    <subcellularLocation>
        <location evidence="1">Cell membrane</location>
        <topology evidence="1">Multi-pass membrane protein</topology>
    </subcellularLocation>
</comment>
<dbReference type="GO" id="GO:0005886">
    <property type="term" value="C:plasma membrane"/>
    <property type="evidence" value="ECO:0007669"/>
    <property type="project" value="UniProtKB-SubCell"/>
</dbReference>
<dbReference type="Proteomes" id="UP000198959">
    <property type="component" value="Unassembled WGS sequence"/>
</dbReference>
<feature type="transmembrane region" description="Helical" evidence="9">
    <location>
        <begin position="93"/>
        <end position="121"/>
    </location>
</feature>
<feature type="transmembrane region" description="Helical" evidence="9">
    <location>
        <begin position="393"/>
        <end position="413"/>
    </location>
</feature>
<keyword evidence="4 9" id="KW-0812">Transmembrane</keyword>
<evidence type="ECO:0000313" key="10">
    <source>
        <dbReference type="EMBL" id="SCL34591.1"/>
    </source>
</evidence>
<gene>
    <name evidence="10" type="ORF">GA0074692_3873</name>
</gene>
<sequence>MPAQPAAPSALVEPDPGGRRVRRLLTVLALVAVLPALYLPGLVHDFFDLKIYMRAMEWWAAGNPLYDYSQPDRVQGALYFTYPPFSALLLRPFAVLPLGATIVVFTVLTAVGVVVTTRWLVGPVIVRHDLPRLFTLTVAVLLAFAVESTRETLTFGQINMLLVVLILADLLFAVPGRKRWAGVAVGLATALKLFPGIFIVYLLVTRQWRAAIVASATAAAATLLAAAFAPRDSWRFWTHELWATDRVGRTDYTGNQSLFGLLSRFTVPEKPDRLLWLLLVAAVTAYGLWRAAQAARAGDPLTGLTLTGLVGGLVSPITWTHHIYWFIPAVVIMLDAGLGPDRATSRTGSGVAGLDPAMPRTDPTVPGSDPATSGVDPEVAGAGPAGRRGWVRWLLVVAIASYLLIAYGVVSFQDWGAGPARTDDPVDVLTRNTYVLLSLLLLVVLPVRPAAGDRTAGVGASVPRARPTRWIRWRPKAKLASNGHN</sequence>
<dbReference type="Pfam" id="PF09594">
    <property type="entry name" value="GT87"/>
    <property type="match status" value="1"/>
</dbReference>
<evidence type="ECO:0000256" key="4">
    <source>
        <dbReference type="ARBA" id="ARBA00022692"/>
    </source>
</evidence>
<feature type="transmembrane region" description="Helical" evidence="9">
    <location>
        <begin position="155"/>
        <end position="174"/>
    </location>
</feature>
<dbReference type="GO" id="GO:0016758">
    <property type="term" value="F:hexosyltransferase activity"/>
    <property type="evidence" value="ECO:0007669"/>
    <property type="project" value="InterPro"/>
</dbReference>
<evidence type="ECO:0000256" key="7">
    <source>
        <dbReference type="ARBA" id="ARBA00024033"/>
    </source>
</evidence>
<feature type="transmembrane region" description="Helical" evidence="9">
    <location>
        <begin position="210"/>
        <end position="229"/>
    </location>
</feature>
<keyword evidence="5 9" id="KW-1133">Transmembrane helix</keyword>
<keyword evidence="2" id="KW-1003">Cell membrane</keyword>
<dbReference type="EMBL" id="FMHW01000002">
    <property type="protein sequence ID" value="SCL34591.1"/>
    <property type="molecule type" value="Genomic_DNA"/>
</dbReference>
<protein>
    <submittedName>
        <fullName evidence="10">Alpha-1,2-mannosyltransferase</fullName>
    </submittedName>
</protein>
<evidence type="ECO:0000313" key="11">
    <source>
        <dbReference type="Proteomes" id="UP000198959"/>
    </source>
</evidence>
<evidence type="ECO:0000256" key="9">
    <source>
        <dbReference type="SAM" id="Phobius"/>
    </source>
</evidence>
<evidence type="ECO:0000256" key="3">
    <source>
        <dbReference type="ARBA" id="ARBA00022679"/>
    </source>
</evidence>
<keyword evidence="10" id="KW-0328">Glycosyltransferase</keyword>
<organism evidence="10 11">
    <name type="scientific">Micromonospora pallida</name>
    <dbReference type="NCBI Taxonomy" id="145854"/>
    <lineage>
        <taxon>Bacteria</taxon>
        <taxon>Bacillati</taxon>
        <taxon>Actinomycetota</taxon>
        <taxon>Actinomycetes</taxon>
        <taxon>Micromonosporales</taxon>
        <taxon>Micromonosporaceae</taxon>
        <taxon>Micromonospora</taxon>
    </lineage>
</organism>
<feature type="transmembrane region" description="Helical" evidence="9">
    <location>
        <begin position="133"/>
        <end position="149"/>
    </location>
</feature>
<feature type="transmembrane region" description="Helical" evidence="9">
    <location>
        <begin position="274"/>
        <end position="292"/>
    </location>
</feature>
<keyword evidence="6 9" id="KW-0472">Membrane</keyword>
<reference evidence="11" key="1">
    <citation type="submission" date="2016-06" db="EMBL/GenBank/DDBJ databases">
        <authorList>
            <person name="Varghese N."/>
            <person name="Submissions Spin"/>
        </authorList>
    </citation>
    <scope>NUCLEOTIDE SEQUENCE [LARGE SCALE GENOMIC DNA]</scope>
    <source>
        <strain evidence="11">DSM 43817</strain>
    </source>
</reference>
<feature type="region of interest" description="Disordered" evidence="8">
    <location>
        <begin position="345"/>
        <end position="382"/>
    </location>
</feature>
<comment type="similarity">
    <text evidence="7">Belongs to the glycosyltransferase 87 family.</text>
</comment>
<dbReference type="InterPro" id="IPR018584">
    <property type="entry name" value="GT87"/>
</dbReference>
<dbReference type="STRING" id="145854.GA0074692_3873"/>
<feature type="transmembrane region" description="Helical" evidence="9">
    <location>
        <begin position="24"/>
        <end position="43"/>
    </location>
</feature>